<dbReference type="AlphaFoldDB" id="A0A6A6HNF0"/>
<dbReference type="CDD" id="cd01833">
    <property type="entry name" value="XynB_like"/>
    <property type="match status" value="1"/>
</dbReference>
<organism evidence="3 4">
    <name type="scientific">Viridothelium virens</name>
    <name type="common">Speckled blister lichen</name>
    <name type="synonym">Trypethelium virens</name>
    <dbReference type="NCBI Taxonomy" id="1048519"/>
    <lineage>
        <taxon>Eukaryota</taxon>
        <taxon>Fungi</taxon>
        <taxon>Dikarya</taxon>
        <taxon>Ascomycota</taxon>
        <taxon>Pezizomycotina</taxon>
        <taxon>Dothideomycetes</taxon>
        <taxon>Dothideomycetes incertae sedis</taxon>
        <taxon>Trypetheliales</taxon>
        <taxon>Trypetheliaceae</taxon>
        <taxon>Viridothelium</taxon>
    </lineage>
</organism>
<gene>
    <name evidence="3" type="ORF">EV356DRAFT_522964</name>
</gene>
<dbReference type="Gene3D" id="3.40.50.1110">
    <property type="entry name" value="SGNH hydrolase"/>
    <property type="match status" value="1"/>
</dbReference>
<dbReference type="InterPro" id="IPR051532">
    <property type="entry name" value="Ester_Hydrolysis_Enzymes"/>
</dbReference>
<keyword evidence="4" id="KW-1185">Reference proteome</keyword>
<evidence type="ECO:0000313" key="4">
    <source>
        <dbReference type="Proteomes" id="UP000800092"/>
    </source>
</evidence>
<dbReference type="InterPro" id="IPR036514">
    <property type="entry name" value="SGNH_hydro_sf"/>
</dbReference>
<feature type="chain" id="PRO_5025586363" evidence="1">
    <location>
        <begin position="20"/>
        <end position="240"/>
    </location>
</feature>
<name>A0A6A6HNF0_VIRVR</name>
<evidence type="ECO:0000259" key="2">
    <source>
        <dbReference type="Pfam" id="PF13472"/>
    </source>
</evidence>
<feature type="signal peptide" evidence="1">
    <location>
        <begin position="1"/>
        <end position="19"/>
    </location>
</feature>
<feature type="domain" description="SGNH hydrolase-type esterase" evidence="2">
    <location>
        <begin position="29"/>
        <end position="211"/>
    </location>
</feature>
<sequence length="240" mass="25664">MFSFKHTAALLALLSLASAQSRQVRYMPFGDSITEITCWRGLLQQQFNSSGLNNVLFVGSENDQNPAGCPVTNYNEHNEGHSGFQAVNIANQNQLVGWLQQNPADVITMHLGTNDIALGGQSTSNILAAFTKLVGQMRASNANMKIIVAQIIPISIASSNSQNVALNAAIPAWAQGLNSTASPIYVVDQYTGFNAATDLRDGVHPNASGDQKMAAKWFPALVTAINLAAGSTKREIEFEA</sequence>
<dbReference type="EMBL" id="ML991772">
    <property type="protein sequence ID" value="KAF2239567.1"/>
    <property type="molecule type" value="Genomic_DNA"/>
</dbReference>
<evidence type="ECO:0000313" key="3">
    <source>
        <dbReference type="EMBL" id="KAF2239567.1"/>
    </source>
</evidence>
<dbReference type="PANTHER" id="PTHR30383">
    <property type="entry name" value="THIOESTERASE 1/PROTEASE 1/LYSOPHOSPHOLIPASE L1"/>
    <property type="match status" value="1"/>
</dbReference>
<protein>
    <submittedName>
        <fullName evidence="3">Carbohydrate esterase family 3 protein</fullName>
    </submittedName>
</protein>
<evidence type="ECO:0000256" key="1">
    <source>
        <dbReference type="SAM" id="SignalP"/>
    </source>
</evidence>
<dbReference type="Pfam" id="PF13472">
    <property type="entry name" value="Lipase_GDSL_2"/>
    <property type="match status" value="1"/>
</dbReference>
<dbReference type="GO" id="GO:0004622">
    <property type="term" value="F:phosphatidylcholine lysophospholipase activity"/>
    <property type="evidence" value="ECO:0007669"/>
    <property type="project" value="TreeGrafter"/>
</dbReference>
<reference evidence="3" key="1">
    <citation type="journal article" date="2020" name="Stud. Mycol.">
        <title>101 Dothideomycetes genomes: a test case for predicting lifestyles and emergence of pathogens.</title>
        <authorList>
            <person name="Haridas S."/>
            <person name="Albert R."/>
            <person name="Binder M."/>
            <person name="Bloem J."/>
            <person name="Labutti K."/>
            <person name="Salamov A."/>
            <person name="Andreopoulos B."/>
            <person name="Baker S."/>
            <person name="Barry K."/>
            <person name="Bills G."/>
            <person name="Bluhm B."/>
            <person name="Cannon C."/>
            <person name="Castanera R."/>
            <person name="Culley D."/>
            <person name="Daum C."/>
            <person name="Ezra D."/>
            <person name="Gonzalez J."/>
            <person name="Henrissat B."/>
            <person name="Kuo A."/>
            <person name="Liang C."/>
            <person name="Lipzen A."/>
            <person name="Lutzoni F."/>
            <person name="Magnuson J."/>
            <person name="Mondo S."/>
            <person name="Nolan M."/>
            <person name="Ohm R."/>
            <person name="Pangilinan J."/>
            <person name="Park H.-J."/>
            <person name="Ramirez L."/>
            <person name="Alfaro M."/>
            <person name="Sun H."/>
            <person name="Tritt A."/>
            <person name="Yoshinaga Y."/>
            <person name="Zwiers L.-H."/>
            <person name="Turgeon B."/>
            <person name="Goodwin S."/>
            <person name="Spatafora J."/>
            <person name="Crous P."/>
            <person name="Grigoriev I."/>
        </authorList>
    </citation>
    <scope>NUCLEOTIDE SEQUENCE</scope>
    <source>
        <strain evidence="3">Tuck. ex Michener</strain>
    </source>
</reference>
<dbReference type="SUPFAM" id="SSF52266">
    <property type="entry name" value="SGNH hydrolase"/>
    <property type="match status" value="1"/>
</dbReference>
<proteinExistence type="predicted"/>
<dbReference type="OrthoDB" id="2119228at2759"/>
<dbReference type="Proteomes" id="UP000800092">
    <property type="component" value="Unassembled WGS sequence"/>
</dbReference>
<dbReference type="PANTHER" id="PTHR30383:SF2">
    <property type="entry name" value="CELLULOSE-BINDING PROTEIN"/>
    <property type="match status" value="1"/>
</dbReference>
<dbReference type="InterPro" id="IPR013830">
    <property type="entry name" value="SGNH_hydro"/>
</dbReference>
<accession>A0A6A6HNF0</accession>
<keyword evidence="1" id="KW-0732">Signal</keyword>